<sequence>MLGLREFCARIKQNSAPKTDSKGLTVGKDKTGAYMTLPSPNVQNADLISFAVHALGPDDGIYPEAEFALLKNLPA</sequence>
<organism evidence="1 2">
    <name type="scientific">Trichonephila clavata</name>
    <name type="common">Joro spider</name>
    <name type="synonym">Nephila clavata</name>
    <dbReference type="NCBI Taxonomy" id="2740835"/>
    <lineage>
        <taxon>Eukaryota</taxon>
        <taxon>Metazoa</taxon>
        <taxon>Ecdysozoa</taxon>
        <taxon>Arthropoda</taxon>
        <taxon>Chelicerata</taxon>
        <taxon>Arachnida</taxon>
        <taxon>Araneae</taxon>
        <taxon>Araneomorphae</taxon>
        <taxon>Entelegynae</taxon>
        <taxon>Araneoidea</taxon>
        <taxon>Nephilidae</taxon>
        <taxon>Trichonephila</taxon>
    </lineage>
</organism>
<dbReference type="AlphaFoldDB" id="A0A8X6IYN5"/>
<accession>A0A8X6IYN5</accession>
<name>A0A8X6IYN5_TRICU</name>
<gene>
    <name evidence="1" type="ORF">TNCT_431921</name>
</gene>
<proteinExistence type="predicted"/>
<keyword evidence="2" id="KW-1185">Reference proteome</keyword>
<dbReference type="EMBL" id="BMAO01025598">
    <property type="protein sequence ID" value="GFR03698.1"/>
    <property type="molecule type" value="Genomic_DNA"/>
</dbReference>
<dbReference type="Proteomes" id="UP000887116">
    <property type="component" value="Unassembled WGS sequence"/>
</dbReference>
<comment type="caution">
    <text evidence="1">The sequence shown here is derived from an EMBL/GenBank/DDBJ whole genome shotgun (WGS) entry which is preliminary data.</text>
</comment>
<reference evidence="1" key="1">
    <citation type="submission" date="2020-07" db="EMBL/GenBank/DDBJ databases">
        <title>Multicomponent nature underlies the extraordinary mechanical properties of spider dragline silk.</title>
        <authorList>
            <person name="Kono N."/>
            <person name="Nakamura H."/>
            <person name="Mori M."/>
            <person name="Yoshida Y."/>
            <person name="Ohtoshi R."/>
            <person name="Malay A.D."/>
            <person name="Moran D.A.P."/>
            <person name="Tomita M."/>
            <person name="Numata K."/>
            <person name="Arakawa K."/>
        </authorList>
    </citation>
    <scope>NUCLEOTIDE SEQUENCE</scope>
</reference>
<evidence type="ECO:0000313" key="2">
    <source>
        <dbReference type="Proteomes" id="UP000887116"/>
    </source>
</evidence>
<evidence type="ECO:0000313" key="1">
    <source>
        <dbReference type="EMBL" id="GFR03698.1"/>
    </source>
</evidence>
<protein>
    <submittedName>
        <fullName evidence="1">Uncharacterized protein</fullName>
    </submittedName>
</protein>